<evidence type="ECO:0000256" key="5">
    <source>
        <dbReference type="ARBA" id="ARBA00022741"/>
    </source>
</evidence>
<keyword evidence="4" id="KW-0479">Metal-binding</keyword>
<dbReference type="GO" id="GO:0046872">
    <property type="term" value="F:metal ion binding"/>
    <property type="evidence" value="ECO:0007669"/>
    <property type="project" value="UniProtKB-KW"/>
</dbReference>
<dbReference type="CDD" id="cd00672">
    <property type="entry name" value="CysRS_core"/>
    <property type="match status" value="1"/>
</dbReference>
<dbReference type="GO" id="GO:0004817">
    <property type="term" value="F:cysteine-tRNA ligase activity"/>
    <property type="evidence" value="ECO:0007669"/>
    <property type="project" value="UniProtKB-EC"/>
</dbReference>
<feature type="region of interest" description="Disordered" evidence="12">
    <location>
        <begin position="209"/>
        <end position="230"/>
    </location>
</feature>
<reference evidence="14" key="1">
    <citation type="submission" date="2021-01" db="EMBL/GenBank/DDBJ databases">
        <authorList>
            <person name="Corre E."/>
            <person name="Pelletier E."/>
            <person name="Niang G."/>
            <person name="Scheremetjew M."/>
            <person name="Finn R."/>
            <person name="Kale V."/>
            <person name="Holt S."/>
            <person name="Cochrane G."/>
            <person name="Meng A."/>
            <person name="Brown T."/>
            <person name="Cohen L."/>
        </authorList>
    </citation>
    <scope>NUCLEOTIDE SEQUENCE</scope>
    <source>
        <strain evidence="14">CCMP3105</strain>
    </source>
</reference>
<evidence type="ECO:0000256" key="3">
    <source>
        <dbReference type="ARBA" id="ARBA00022598"/>
    </source>
</evidence>
<dbReference type="GO" id="GO:0005737">
    <property type="term" value="C:cytoplasm"/>
    <property type="evidence" value="ECO:0007669"/>
    <property type="project" value="TreeGrafter"/>
</dbReference>
<name>A0A7S4T7M1_9DINO</name>
<gene>
    <name evidence="14" type="ORF">AMON00008_LOCUS63791</name>
</gene>
<dbReference type="NCBIfam" id="TIGR00435">
    <property type="entry name" value="cysS"/>
    <property type="match status" value="1"/>
</dbReference>
<keyword evidence="5" id="KW-0547">Nucleotide-binding</keyword>
<comment type="cofactor">
    <cofactor evidence="1">
        <name>Zn(2+)</name>
        <dbReference type="ChEBI" id="CHEBI:29105"/>
    </cofactor>
</comment>
<dbReference type="InterPro" id="IPR014729">
    <property type="entry name" value="Rossmann-like_a/b/a_fold"/>
</dbReference>
<dbReference type="GO" id="GO:0005524">
    <property type="term" value="F:ATP binding"/>
    <property type="evidence" value="ECO:0007669"/>
    <property type="project" value="UniProtKB-KW"/>
</dbReference>
<dbReference type="HAMAP" id="MF_00041">
    <property type="entry name" value="Cys_tRNA_synth"/>
    <property type="match status" value="1"/>
</dbReference>
<keyword evidence="9" id="KW-0030">Aminoacyl-tRNA synthetase</keyword>
<proteinExistence type="inferred from homology"/>
<feature type="compositionally biased region" description="Low complexity" evidence="12">
    <location>
        <begin position="44"/>
        <end position="53"/>
    </location>
</feature>
<protein>
    <recommendedName>
        <fullName evidence="2">cysteine--tRNA ligase</fullName>
        <ecNumber evidence="2">6.1.1.16</ecNumber>
    </recommendedName>
    <alternativeName>
        <fullName evidence="10">Cysteinyl-tRNA synthetase</fullName>
    </alternativeName>
</protein>
<evidence type="ECO:0000256" key="2">
    <source>
        <dbReference type="ARBA" id="ARBA00012832"/>
    </source>
</evidence>
<dbReference type="SUPFAM" id="SSF47323">
    <property type="entry name" value="Anticodon-binding domain of a subclass of class I aminoacyl-tRNA synthetases"/>
    <property type="match status" value="1"/>
</dbReference>
<dbReference type="PRINTS" id="PR00983">
    <property type="entry name" value="TRNASYNTHCYS"/>
</dbReference>
<dbReference type="InterPro" id="IPR024909">
    <property type="entry name" value="Cys-tRNA/MSH_ligase"/>
</dbReference>
<evidence type="ECO:0000313" key="14">
    <source>
        <dbReference type="EMBL" id="CAE4667446.1"/>
    </source>
</evidence>
<feature type="region of interest" description="Disordered" evidence="12">
    <location>
        <begin position="32"/>
        <end position="53"/>
    </location>
</feature>
<dbReference type="AlphaFoldDB" id="A0A7S4T7M1"/>
<dbReference type="InterPro" id="IPR009080">
    <property type="entry name" value="tRNAsynth_Ia_anticodon-bd"/>
</dbReference>
<evidence type="ECO:0000256" key="6">
    <source>
        <dbReference type="ARBA" id="ARBA00022833"/>
    </source>
</evidence>
<dbReference type="GO" id="GO:0006423">
    <property type="term" value="P:cysteinyl-tRNA aminoacylation"/>
    <property type="evidence" value="ECO:0007669"/>
    <property type="project" value="InterPro"/>
</dbReference>
<evidence type="ECO:0000256" key="4">
    <source>
        <dbReference type="ARBA" id="ARBA00022723"/>
    </source>
</evidence>
<dbReference type="Pfam" id="PF01406">
    <property type="entry name" value="tRNA-synt_1e"/>
    <property type="match status" value="1"/>
</dbReference>
<keyword evidence="3" id="KW-0436">Ligase</keyword>
<dbReference type="PANTHER" id="PTHR10890:SF3">
    <property type="entry name" value="CYSTEINE--TRNA LIGASE, CYTOPLASMIC"/>
    <property type="match status" value="1"/>
</dbReference>
<evidence type="ECO:0000256" key="11">
    <source>
        <dbReference type="SAM" id="Coils"/>
    </source>
</evidence>
<sequence>MEVAHLRRLGLAVAPEGSPPVVLRRGSAPAPRAAAAVPPPAPPAGAARQAAPRPGAGGHGPCCLLGCGFAPEAVERQGRAPWLKPQGGFDVGLQAVNSLTNEKEPFVPLDGKKIRWYTCGPTVYDSAHMGHARTFLSFDILRRVMSNYFGYEVSYQINITDIDDKIILRSRQKKLLADFCKEAEGQDLAAVKAAVDSAVDFAGKKLLAKAPKEPEAPPQGAPDKAKQEYEKSRLEYETLKQEHGLKLAQHEELKLKVTQAADSKAALLEAARDPLMAKLDKERGHTVTDHSIFDAHARHFEDEYFEDMDALGILRPDVTTRISTYMDGRVQKFIERLEDMGFAYESNGSVYFSIDDFNKQGYNYRKLVPATSTSEAEMAEGEGALAAEDAEKRNKNDFAVWKKSKPGEPAWESRWGPGRPGWHIECSVMATDIHREFLDIHAGGEDLRFPHHDNEMAQSEAYLGRPQWVNYFWHAGHLSIAGLKMSKSLKNFITIRQALQVHTSRQLRLMFLMQQWDKSMNYSDQAIEMAKAEERKLKHFFGRLKFHLRGQHSKGSPGDREKALAEALKACEDAVGASLRDNFTTAKVVESLSRLVSECLPFFDALPDAALEPVSKAAAFVERIFGILGVEGLDPKVDNEAAWIPALDAFAGLRQDVRQLARAKALDVAAINGAVERSAPAAELAAKAGLEACAAAFGTFRTDILAMVKEGKPAGELLRRCDEVRDKDFVALGVRLEDRGDGFLWMFDDPEALRRELREQAEKAAAAARDKIANRLALKRQELQAAEKAAVQPALLFREGPDAATYGAFDESGLPTKLAGGEEVSKSLSKQLAKQLAKQQKDFEKLQKQAGEGGVDAFLEKLRKEVGELEAQVRGQQA</sequence>
<evidence type="ECO:0000256" key="12">
    <source>
        <dbReference type="SAM" id="MobiDB-lite"/>
    </source>
</evidence>
<accession>A0A7S4T7M1</accession>
<dbReference type="EMBL" id="HBNR01088968">
    <property type="protein sequence ID" value="CAE4667446.1"/>
    <property type="molecule type" value="Transcribed_RNA"/>
</dbReference>
<feature type="domain" description="tRNA synthetases class I catalytic" evidence="13">
    <location>
        <begin position="106"/>
        <end position="531"/>
    </location>
</feature>
<evidence type="ECO:0000256" key="1">
    <source>
        <dbReference type="ARBA" id="ARBA00001947"/>
    </source>
</evidence>
<evidence type="ECO:0000256" key="10">
    <source>
        <dbReference type="ARBA" id="ARBA00031499"/>
    </source>
</evidence>
<feature type="coiled-coil region" evidence="11">
    <location>
        <begin position="754"/>
        <end position="789"/>
    </location>
</feature>
<keyword evidence="6" id="KW-0862">Zinc</keyword>
<keyword evidence="7" id="KW-0067">ATP-binding</keyword>
<dbReference type="InterPro" id="IPR015803">
    <property type="entry name" value="Cys-tRNA-ligase"/>
</dbReference>
<evidence type="ECO:0000256" key="9">
    <source>
        <dbReference type="ARBA" id="ARBA00023146"/>
    </source>
</evidence>
<dbReference type="PANTHER" id="PTHR10890">
    <property type="entry name" value="CYSTEINYL-TRNA SYNTHETASE"/>
    <property type="match status" value="1"/>
</dbReference>
<keyword evidence="11" id="KW-0175">Coiled coil</keyword>
<evidence type="ECO:0000256" key="7">
    <source>
        <dbReference type="ARBA" id="ARBA00022840"/>
    </source>
</evidence>
<evidence type="ECO:0000256" key="8">
    <source>
        <dbReference type="ARBA" id="ARBA00022917"/>
    </source>
</evidence>
<dbReference type="InterPro" id="IPR032678">
    <property type="entry name" value="tRNA-synt_1_cat_dom"/>
</dbReference>
<dbReference type="SUPFAM" id="SSF52374">
    <property type="entry name" value="Nucleotidylyl transferase"/>
    <property type="match status" value="1"/>
</dbReference>
<dbReference type="Gene3D" id="3.40.50.620">
    <property type="entry name" value="HUPs"/>
    <property type="match status" value="2"/>
</dbReference>
<organism evidence="14">
    <name type="scientific">Alexandrium monilatum</name>
    <dbReference type="NCBI Taxonomy" id="311494"/>
    <lineage>
        <taxon>Eukaryota</taxon>
        <taxon>Sar</taxon>
        <taxon>Alveolata</taxon>
        <taxon>Dinophyceae</taxon>
        <taxon>Gonyaulacales</taxon>
        <taxon>Pyrocystaceae</taxon>
        <taxon>Alexandrium</taxon>
    </lineage>
</organism>
<evidence type="ECO:0000259" key="13">
    <source>
        <dbReference type="Pfam" id="PF01406"/>
    </source>
</evidence>
<dbReference type="EC" id="6.1.1.16" evidence="2"/>
<keyword evidence="8" id="KW-0648">Protein biosynthesis</keyword>